<gene>
    <name evidence="2" type="ORF">PGUG_03864</name>
</gene>
<dbReference type="OrthoDB" id="10641251at2759"/>
<feature type="transmembrane region" description="Helical" evidence="1">
    <location>
        <begin position="116"/>
        <end position="138"/>
    </location>
</feature>
<dbReference type="Proteomes" id="UP000001997">
    <property type="component" value="Unassembled WGS sequence"/>
</dbReference>
<evidence type="ECO:0000256" key="1">
    <source>
        <dbReference type="SAM" id="Phobius"/>
    </source>
</evidence>
<dbReference type="AlphaFoldDB" id="A5DKR3"/>
<keyword evidence="1" id="KW-0812">Transmembrane</keyword>
<dbReference type="InParanoid" id="A5DKR3"/>
<sequence>MKNIHRSPRLGFAVFGSVGDGHQDPVFDEALQHFERHTSFLIVFSFGLDVFFFLGQIPVGEFVASKSLSAVVVVVRNPLDKQVHHGHISVVGNGGFLPGWIGDRIGDRIGNPRIKFVGFFLHWNISWILVIFVNFNVIHLHPNNTLSQEIVRLGNERGGDFVGAIGSSDSFGKSHHRLQSTNCDSVRCSSQPLGIVGPQFLVPRHEEITGFLRHYWLECPGVLDIPRESLSRKRRIDGFVTQHVQIHYMRCQSGIDSLVTVVQNHKKQVESRHNRRRHIQVGPQSQFAIVASSHRICSCQNRSSGIQRSVDSCLGDGNGSLFHGLVDRNSVADIHFVKLINGTDAVIGQHERSGLNGVFSAFLVLHNCGGEPGSTRRFS</sequence>
<dbReference type="HOGENOM" id="CLU_729795_0_0_1"/>
<protein>
    <submittedName>
        <fullName evidence="2">Uncharacterized protein</fullName>
    </submittedName>
</protein>
<evidence type="ECO:0000313" key="2">
    <source>
        <dbReference type="EMBL" id="EDK39765.2"/>
    </source>
</evidence>
<evidence type="ECO:0000313" key="3">
    <source>
        <dbReference type="Proteomes" id="UP000001997"/>
    </source>
</evidence>
<dbReference type="KEGG" id="pgu:PGUG_03864"/>
<keyword evidence="1" id="KW-0472">Membrane</keyword>
<name>A5DKR3_PICGU</name>
<keyword evidence="3" id="KW-1185">Reference proteome</keyword>
<feature type="transmembrane region" description="Helical" evidence="1">
    <location>
        <begin position="39"/>
        <end position="59"/>
    </location>
</feature>
<proteinExistence type="predicted"/>
<dbReference type="GeneID" id="5126237"/>
<reference evidence="2 3" key="1">
    <citation type="journal article" date="2009" name="Nature">
        <title>Evolution of pathogenicity and sexual reproduction in eight Candida genomes.</title>
        <authorList>
            <person name="Butler G."/>
            <person name="Rasmussen M.D."/>
            <person name="Lin M.F."/>
            <person name="Santos M.A."/>
            <person name="Sakthikumar S."/>
            <person name="Munro C.A."/>
            <person name="Rheinbay E."/>
            <person name="Grabherr M."/>
            <person name="Forche A."/>
            <person name="Reedy J.L."/>
            <person name="Agrafioti I."/>
            <person name="Arnaud M.B."/>
            <person name="Bates S."/>
            <person name="Brown A.J."/>
            <person name="Brunke S."/>
            <person name="Costanzo M.C."/>
            <person name="Fitzpatrick D.A."/>
            <person name="de Groot P.W."/>
            <person name="Harris D."/>
            <person name="Hoyer L.L."/>
            <person name="Hube B."/>
            <person name="Klis F.M."/>
            <person name="Kodira C."/>
            <person name="Lennard N."/>
            <person name="Logue M.E."/>
            <person name="Martin R."/>
            <person name="Neiman A.M."/>
            <person name="Nikolaou E."/>
            <person name="Quail M.A."/>
            <person name="Quinn J."/>
            <person name="Santos M.C."/>
            <person name="Schmitzberger F.F."/>
            <person name="Sherlock G."/>
            <person name="Shah P."/>
            <person name="Silverstein K.A."/>
            <person name="Skrzypek M.S."/>
            <person name="Soll D."/>
            <person name="Staggs R."/>
            <person name="Stansfield I."/>
            <person name="Stumpf M.P."/>
            <person name="Sudbery P.E."/>
            <person name="Srikantha T."/>
            <person name="Zeng Q."/>
            <person name="Berman J."/>
            <person name="Berriman M."/>
            <person name="Heitman J."/>
            <person name="Gow N.A."/>
            <person name="Lorenz M.C."/>
            <person name="Birren B.W."/>
            <person name="Kellis M."/>
            <person name="Cuomo C.A."/>
        </authorList>
    </citation>
    <scope>NUCLEOTIDE SEQUENCE [LARGE SCALE GENOMIC DNA]</scope>
    <source>
        <strain evidence="3">ATCC 6260 / CBS 566 / DSM 6381 / JCM 1539 / NBRC 10279 / NRRL Y-324</strain>
    </source>
</reference>
<keyword evidence="1" id="KW-1133">Transmembrane helix</keyword>
<dbReference type="EMBL" id="CH408158">
    <property type="protein sequence ID" value="EDK39765.2"/>
    <property type="molecule type" value="Genomic_DNA"/>
</dbReference>
<dbReference type="RefSeq" id="XP_001484482.2">
    <property type="nucleotide sequence ID" value="XM_001484432.1"/>
</dbReference>
<organism evidence="2 3">
    <name type="scientific">Meyerozyma guilliermondii (strain ATCC 6260 / CBS 566 / DSM 6381 / JCM 1539 / NBRC 10279 / NRRL Y-324)</name>
    <name type="common">Yeast</name>
    <name type="synonym">Candida guilliermondii</name>
    <dbReference type="NCBI Taxonomy" id="294746"/>
    <lineage>
        <taxon>Eukaryota</taxon>
        <taxon>Fungi</taxon>
        <taxon>Dikarya</taxon>
        <taxon>Ascomycota</taxon>
        <taxon>Saccharomycotina</taxon>
        <taxon>Pichiomycetes</taxon>
        <taxon>Debaryomycetaceae</taxon>
        <taxon>Meyerozyma</taxon>
    </lineage>
</organism>
<accession>A5DKR3</accession>